<proteinExistence type="predicted"/>
<protein>
    <recommendedName>
        <fullName evidence="3">HicA-like toxin of HicAB toxin-antitoxin system</fullName>
    </recommendedName>
</protein>
<dbReference type="RefSeq" id="WP_126460138.1">
    <property type="nucleotide sequence ID" value="NZ_AP018721.1"/>
</dbReference>
<dbReference type="EMBL" id="SLZY01000008">
    <property type="protein sequence ID" value="TCS71767.1"/>
    <property type="molecule type" value="Genomic_DNA"/>
</dbReference>
<evidence type="ECO:0000313" key="1">
    <source>
        <dbReference type="EMBL" id="TCS71767.1"/>
    </source>
</evidence>
<evidence type="ECO:0008006" key="3">
    <source>
        <dbReference type="Google" id="ProtNLM"/>
    </source>
</evidence>
<dbReference type="OrthoDB" id="73001at2"/>
<reference evidence="1 2" key="1">
    <citation type="submission" date="2019-03" db="EMBL/GenBank/DDBJ databases">
        <title>Genomic Encyclopedia of Type Strains, Phase IV (KMG-IV): sequencing the most valuable type-strain genomes for metagenomic binning, comparative biology and taxonomic classification.</title>
        <authorList>
            <person name="Goeker M."/>
        </authorList>
    </citation>
    <scope>NUCLEOTIDE SEQUENCE [LARGE SCALE GENOMIC DNA]</scope>
    <source>
        <strain evidence="1 2">DSM 103923</strain>
    </source>
</reference>
<gene>
    <name evidence="1" type="ORF">EDC61_108110</name>
</gene>
<dbReference type="AlphaFoldDB" id="A0A4R3JY66"/>
<comment type="caution">
    <text evidence="1">The sequence shown here is derived from an EMBL/GenBank/DDBJ whole genome shotgun (WGS) entry which is preliminary data.</text>
</comment>
<name>A0A4R3JY66_9PROT</name>
<dbReference type="Proteomes" id="UP000295135">
    <property type="component" value="Unassembled WGS sequence"/>
</dbReference>
<keyword evidence="2" id="KW-1185">Reference proteome</keyword>
<accession>A0A4R3JY66</accession>
<evidence type="ECO:0000313" key="2">
    <source>
        <dbReference type="Proteomes" id="UP000295135"/>
    </source>
</evidence>
<sequence length="93" mass="10493">MSHKHHVQLLRSIFQDPIPGNLHWREVESLLVHLGAELSAAHGARFKVLLNGQEGFLHHPHHSSTFDREGVKALREFLTRAGVSPASFEAEDR</sequence>
<organism evidence="1 2">
    <name type="scientific">Sulfuritortus calidifontis</name>
    <dbReference type="NCBI Taxonomy" id="1914471"/>
    <lineage>
        <taxon>Bacteria</taxon>
        <taxon>Pseudomonadati</taxon>
        <taxon>Pseudomonadota</taxon>
        <taxon>Betaproteobacteria</taxon>
        <taxon>Nitrosomonadales</taxon>
        <taxon>Thiobacillaceae</taxon>
        <taxon>Sulfuritortus</taxon>
    </lineage>
</organism>